<gene>
    <name evidence="1" type="ORF">vir249_00017</name>
</gene>
<proteinExistence type="predicted"/>
<evidence type="ECO:0000313" key="2">
    <source>
        <dbReference type="Proteomes" id="UP001303695"/>
    </source>
</evidence>
<sequence length="150" mass="17567">MSVWEQILIDLRNIIQDSETFHDVDVYYDESEMNPNISLPAISFRVGLKTTISSKPECSRYKRDLEIRLHTKTLDKRELQSELYDYEEALIRTINQAKLSHKIGDFYDIKDTGSGKLSVLMFNARKEAGQMNETFFSNLLKVNFEVEYEI</sequence>
<organism evidence="1 2">
    <name type="scientific">Caudoviricetes sp. vir249</name>
    <dbReference type="NCBI Taxonomy" id="3068355"/>
    <lineage>
        <taxon>Viruses</taxon>
        <taxon>Duplodnaviria</taxon>
        <taxon>Heunggongvirae</taxon>
        <taxon>Uroviricota</taxon>
        <taxon>Caudoviricetes</taxon>
    </lineage>
</organism>
<keyword evidence="2" id="KW-1185">Reference proteome</keyword>
<accession>A0AA86XRX8</accession>
<reference evidence="1 2" key="1">
    <citation type="journal article" date="2023" name="Nat. Microbiol.">
        <title>A compendium of viruses from methanogenic archaea reveals their diversity and adaptations to the gut environment.</title>
        <authorList>
            <person name="Medvedeva S."/>
            <person name="Borrel G."/>
            <person name="Krupovic M."/>
            <person name="Gribaldo S."/>
        </authorList>
    </citation>
    <scope>NUCLEOTIDE SEQUENCE [LARGE SCALE GENOMIC DNA]</scope>
</reference>
<dbReference type="EMBL" id="BK063678">
    <property type="protein sequence ID" value="DBA35462.1"/>
    <property type="molecule type" value="Genomic_DNA"/>
</dbReference>
<dbReference type="RefSeq" id="YP_013605242.1">
    <property type="nucleotide sequence ID" value="NC_133254.1"/>
</dbReference>
<dbReference type="Proteomes" id="UP001303695">
    <property type="component" value="Segment"/>
</dbReference>
<protein>
    <submittedName>
        <fullName evidence="1">Uncharacterized protein</fullName>
    </submittedName>
</protein>
<evidence type="ECO:0000313" key="1">
    <source>
        <dbReference type="EMBL" id="DBA35462.1"/>
    </source>
</evidence>
<name>A0AA86XRX8_9CAUD</name>
<dbReference type="GeneID" id="300198890"/>